<dbReference type="Proteomes" id="UP001612741">
    <property type="component" value="Unassembled WGS sequence"/>
</dbReference>
<dbReference type="Gene3D" id="3.40.50.150">
    <property type="entry name" value="Vaccinia Virus protein VP39"/>
    <property type="match status" value="1"/>
</dbReference>
<dbReference type="SUPFAM" id="SSF53335">
    <property type="entry name" value="S-adenosyl-L-methionine-dependent methyltransferases"/>
    <property type="match status" value="1"/>
</dbReference>
<dbReference type="GO" id="GO:0008168">
    <property type="term" value="F:methyltransferase activity"/>
    <property type="evidence" value="ECO:0007669"/>
    <property type="project" value="UniProtKB-KW"/>
</dbReference>
<organism evidence="1 2">
    <name type="scientific">Nonomuraea typhae</name>
    <dbReference type="NCBI Taxonomy" id="2603600"/>
    <lineage>
        <taxon>Bacteria</taxon>
        <taxon>Bacillati</taxon>
        <taxon>Actinomycetota</taxon>
        <taxon>Actinomycetes</taxon>
        <taxon>Streptosporangiales</taxon>
        <taxon>Streptosporangiaceae</taxon>
        <taxon>Nonomuraea</taxon>
    </lineage>
</organism>
<keyword evidence="1" id="KW-0808">Transferase</keyword>
<protein>
    <submittedName>
        <fullName evidence="1">SAM-dependent methyltransferase</fullName>
        <ecNumber evidence="1">2.1.1.-</ecNumber>
    </submittedName>
</protein>
<proteinExistence type="predicted"/>
<sequence>MLSLRDGVRGVVADVDGEAPYGLNLSEASPARVYDYLLGGKDNFAVDRAEGERIRALMPGVEIGVRAQRAVLGRVVRFLVGEVGLRQLIDIGTGLPTAENVHQVAHSVDPEVRVAYVDNDPHVLVHARALLARNVNTLAVRADLREPAALMADRELSAHVDLKRPVGLILCGILHHIQDEDDPWHITKQLVAALPPGSYVFIHHLLNLGDEQSRNLLEARTTRYRTKDEIARFFVGLEMIEPGLVGVPDWRPDPEQHFQDDHPVLRLAVAGVGRKP</sequence>
<dbReference type="Pfam" id="PF04672">
    <property type="entry name" value="Methyltransf_19"/>
    <property type="match status" value="1"/>
</dbReference>
<comment type="caution">
    <text evidence="1">The sequence shown here is derived from an EMBL/GenBank/DDBJ whole genome shotgun (WGS) entry which is preliminary data.</text>
</comment>
<evidence type="ECO:0000313" key="1">
    <source>
        <dbReference type="EMBL" id="MFI6500859.1"/>
    </source>
</evidence>
<reference evidence="1 2" key="1">
    <citation type="submission" date="2024-10" db="EMBL/GenBank/DDBJ databases">
        <title>The Natural Products Discovery Center: Release of the First 8490 Sequenced Strains for Exploring Actinobacteria Biosynthetic Diversity.</title>
        <authorList>
            <person name="Kalkreuter E."/>
            <person name="Kautsar S.A."/>
            <person name="Yang D."/>
            <person name="Bader C.D."/>
            <person name="Teijaro C.N."/>
            <person name="Fluegel L."/>
            <person name="Davis C.M."/>
            <person name="Simpson J.R."/>
            <person name="Lauterbach L."/>
            <person name="Steele A.D."/>
            <person name="Gui C."/>
            <person name="Meng S."/>
            <person name="Li G."/>
            <person name="Viehrig K."/>
            <person name="Ye F."/>
            <person name="Su P."/>
            <person name="Kiefer A.F."/>
            <person name="Nichols A."/>
            <person name="Cepeda A.J."/>
            <person name="Yan W."/>
            <person name="Fan B."/>
            <person name="Jiang Y."/>
            <person name="Adhikari A."/>
            <person name="Zheng C.-J."/>
            <person name="Schuster L."/>
            <person name="Cowan T.M."/>
            <person name="Smanski M.J."/>
            <person name="Chevrette M.G."/>
            <person name="De Carvalho L.P.S."/>
            <person name="Shen B."/>
        </authorList>
    </citation>
    <scope>NUCLEOTIDE SEQUENCE [LARGE SCALE GENOMIC DNA]</scope>
    <source>
        <strain evidence="1 2">NPDC050545</strain>
    </source>
</reference>
<dbReference type="RefSeq" id="WP_397085040.1">
    <property type="nucleotide sequence ID" value="NZ_JBITGY010000007.1"/>
</dbReference>
<dbReference type="PIRSF" id="PIRSF017393">
    <property type="entry name" value="MTase_SAV2177"/>
    <property type="match status" value="1"/>
</dbReference>
<dbReference type="InterPro" id="IPR006764">
    <property type="entry name" value="SAM_dep_MeTrfase_SAV2177_type"/>
</dbReference>
<dbReference type="EMBL" id="JBITGY010000007">
    <property type="protein sequence ID" value="MFI6500859.1"/>
    <property type="molecule type" value="Genomic_DNA"/>
</dbReference>
<dbReference type="EC" id="2.1.1.-" evidence="1"/>
<accession>A0ABW7YY63</accession>
<name>A0ABW7YY63_9ACTN</name>
<gene>
    <name evidence="1" type="ORF">ACIBG2_26025</name>
</gene>
<evidence type="ECO:0000313" key="2">
    <source>
        <dbReference type="Proteomes" id="UP001612741"/>
    </source>
</evidence>
<dbReference type="GO" id="GO:0032259">
    <property type="term" value="P:methylation"/>
    <property type="evidence" value="ECO:0007669"/>
    <property type="project" value="UniProtKB-KW"/>
</dbReference>
<keyword evidence="2" id="KW-1185">Reference proteome</keyword>
<keyword evidence="1" id="KW-0489">Methyltransferase</keyword>
<dbReference type="InterPro" id="IPR029063">
    <property type="entry name" value="SAM-dependent_MTases_sf"/>
</dbReference>